<name>A0A067SHX6_GALM3</name>
<dbReference type="AlphaFoldDB" id="A0A067SHX6"/>
<proteinExistence type="predicted"/>
<evidence type="ECO:0000256" key="1">
    <source>
        <dbReference type="SAM" id="MobiDB-lite"/>
    </source>
</evidence>
<evidence type="ECO:0000313" key="2">
    <source>
        <dbReference type="EMBL" id="KDR70481.1"/>
    </source>
</evidence>
<keyword evidence="3" id="KW-1185">Reference proteome</keyword>
<sequence length="457" mass="51629">MRSEMLQLEKAIRCYLRKQPRILKILGPSVRVSNEGESASANSSLGLVLLSHENIDSLRSLGTDPQMGNYGVDPWQTGQPSKYKLGSKEFRNGERQNFAFSYPRRLAMTRRGALTLRGYERVDLPYNSRIMPAAEERRRRERSLPPRRRLQRMIELETRWLCRYWQVQRRGRSMGTGVGIVGDGDHGQKSCNDGSVVRLDGRHNKTCGEGSERHVDAIPNNKFLGGNTGACAGGTNATGRTRAWTSGSARGAAGECYDSRRLPAGSARETATPYQSIDASPRRYPPPGRMGGRQTMTTNEQRTSEVVLVGAIIQEVLNCADAVLPKEKRREDRKTYGELETRTPHNNAHFDNGQKPNFRPLHLNALEWDNLGIFNLDLEGEFLNKFDNWTIRRAKREEEASKQWTTFCVLGSSTSIWVIKKSKSSSRQSVTLLFDLFRTNTPTAYTRNFDLQRSPIS</sequence>
<protein>
    <submittedName>
        <fullName evidence="2">Uncharacterized protein</fullName>
    </submittedName>
</protein>
<gene>
    <name evidence="2" type="ORF">GALMADRAFT_214550</name>
</gene>
<dbReference type="EMBL" id="KL142397">
    <property type="protein sequence ID" value="KDR70481.1"/>
    <property type="molecule type" value="Genomic_DNA"/>
</dbReference>
<dbReference type="Proteomes" id="UP000027222">
    <property type="component" value="Unassembled WGS sequence"/>
</dbReference>
<reference evidence="3" key="1">
    <citation type="journal article" date="2014" name="Proc. Natl. Acad. Sci. U.S.A.">
        <title>Extensive sampling of basidiomycete genomes demonstrates inadequacy of the white-rot/brown-rot paradigm for wood decay fungi.</title>
        <authorList>
            <person name="Riley R."/>
            <person name="Salamov A.A."/>
            <person name="Brown D.W."/>
            <person name="Nagy L.G."/>
            <person name="Floudas D."/>
            <person name="Held B.W."/>
            <person name="Levasseur A."/>
            <person name="Lombard V."/>
            <person name="Morin E."/>
            <person name="Otillar R."/>
            <person name="Lindquist E.A."/>
            <person name="Sun H."/>
            <person name="LaButti K.M."/>
            <person name="Schmutz J."/>
            <person name="Jabbour D."/>
            <person name="Luo H."/>
            <person name="Baker S.E."/>
            <person name="Pisabarro A.G."/>
            <person name="Walton J.D."/>
            <person name="Blanchette R.A."/>
            <person name="Henrissat B."/>
            <person name="Martin F."/>
            <person name="Cullen D."/>
            <person name="Hibbett D.S."/>
            <person name="Grigoriev I.V."/>
        </authorList>
    </citation>
    <scope>NUCLEOTIDE SEQUENCE [LARGE SCALE GENOMIC DNA]</scope>
    <source>
        <strain evidence="3">CBS 339.88</strain>
    </source>
</reference>
<dbReference type="HOGENOM" id="CLU_598576_0_0_1"/>
<evidence type="ECO:0000313" key="3">
    <source>
        <dbReference type="Proteomes" id="UP000027222"/>
    </source>
</evidence>
<feature type="region of interest" description="Disordered" evidence="1">
    <location>
        <begin position="265"/>
        <end position="296"/>
    </location>
</feature>
<accession>A0A067SHX6</accession>
<organism evidence="2 3">
    <name type="scientific">Galerina marginata (strain CBS 339.88)</name>
    <dbReference type="NCBI Taxonomy" id="685588"/>
    <lineage>
        <taxon>Eukaryota</taxon>
        <taxon>Fungi</taxon>
        <taxon>Dikarya</taxon>
        <taxon>Basidiomycota</taxon>
        <taxon>Agaricomycotina</taxon>
        <taxon>Agaricomycetes</taxon>
        <taxon>Agaricomycetidae</taxon>
        <taxon>Agaricales</taxon>
        <taxon>Agaricineae</taxon>
        <taxon>Strophariaceae</taxon>
        <taxon>Galerina</taxon>
    </lineage>
</organism>